<dbReference type="Proteomes" id="UP000199074">
    <property type="component" value="Unassembled WGS sequence"/>
</dbReference>
<dbReference type="SUPFAM" id="SSF55729">
    <property type="entry name" value="Acyl-CoA N-acyltransferases (Nat)"/>
    <property type="match status" value="1"/>
</dbReference>
<dbReference type="InterPro" id="IPR016181">
    <property type="entry name" value="Acyl_CoA_acyltransferase"/>
</dbReference>
<name>A0A1I7N8J4_9HYPH</name>
<sequence>MGLADAQSQPLLRDIAGEDALTGAPDRGIAQTRHVFSARMSRDIDDVEEVWRILSVGPMESPGQSYNFIRLWIADRGVEHANKAFVVGEVDGQPVALLPLHCHRYFGFSVYTWFPRSQVGAYAPVSDYRKLSELGPEGRASLWSTMIGQLSDADAVYLRTVPEEIAGYGALFSELGKALAVETLYRAEFNSWEECDKLQRSRSRRKHDRQQGDRLDALGKVEFELVTDREQGLAAIDVMFRQRSARFKAQGIRDTFVEDRLIEFYKTAMCPTSGIDVRLHVLRLDGEIVAVRYNVVEGHRMFCLISSMSADPAIQAGSPGKQCLLRVMQTVFDAGIGVFDMGSGFTDEKRHWCNVQIPVRQHYVGCTLRGQIAVSLHQQFQRLRAQAKANETIRRGLRHLRQLGDRFSARATPSE</sequence>
<dbReference type="EMBL" id="FPCK01000001">
    <property type="protein sequence ID" value="SFV30971.1"/>
    <property type="molecule type" value="Genomic_DNA"/>
</dbReference>
<dbReference type="AlphaFoldDB" id="A0A1I7N8J4"/>
<protein>
    <submittedName>
        <fullName evidence="2">Acetyltransferase involved in cellulose biosynthesis, CelD/BcsL family</fullName>
    </submittedName>
</protein>
<keyword evidence="3" id="KW-1185">Reference proteome</keyword>
<accession>A0A1I7N8J4</accession>
<dbReference type="STRING" id="429728.SAMN05216456_1191"/>
<evidence type="ECO:0000313" key="2">
    <source>
        <dbReference type="EMBL" id="SFV30971.1"/>
    </source>
</evidence>
<feature type="domain" description="BioF2-like acetyltransferase" evidence="1">
    <location>
        <begin position="202"/>
        <end position="350"/>
    </location>
</feature>
<dbReference type="GO" id="GO:0016740">
    <property type="term" value="F:transferase activity"/>
    <property type="evidence" value="ECO:0007669"/>
    <property type="project" value="UniProtKB-KW"/>
</dbReference>
<dbReference type="Gene3D" id="3.40.630.30">
    <property type="match status" value="1"/>
</dbReference>
<dbReference type="InterPro" id="IPR038740">
    <property type="entry name" value="BioF2-like_GNAT_dom"/>
</dbReference>
<organism evidence="2 3">
    <name type="scientific">Devosia crocina</name>
    <dbReference type="NCBI Taxonomy" id="429728"/>
    <lineage>
        <taxon>Bacteria</taxon>
        <taxon>Pseudomonadati</taxon>
        <taxon>Pseudomonadota</taxon>
        <taxon>Alphaproteobacteria</taxon>
        <taxon>Hyphomicrobiales</taxon>
        <taxon>Devosiaceae</taxon>
        <taxon>Devosia</taxon>
    </lineage>
</organism>
<proteinExistence type="predicted"/>
<evidence type="ECO:0000259" key="1">
    <source>
        <dbReference type="Pfam" id="PF13480"/>
    </source>
</evidence>
<keyword evidence="2" id="KW-0808">Transferase</keyword>
<dbReference type="OrthoDB" id="8193702at2"/>
<dbReference type="Pfam" id="PF13480">
    <property type="entry name" value="Acetyltransf_6"/>
    <property type="match status" value="1"/>
</dbReference>
<gene>
    <name evidence="2" type="ORF">SAMN05216456_1191</name>
</gene>
<reference evidence="2 3" key="1">
    <citation type="submission" date="2016-10" db="EMBL/GenBank/DDBJ databases">
        <authorList>
            <person name="de Groot N.N."/>
        </authorList>
    </citation>
    <scope>NUCLEOTIDE SEQUENCE [LARGE SCALE GENOMIC DNA]</scope>
    <source>
        <strain evidence="2 3">IPL20</strain>
    </source>
</reference>
<evidence type="ECO:0000313" key="3">
    <source>
        <dbReference type="Proteomes" id="UP000199074"/>
    </source>
</evidence>